<accession>A0ABS3FZ79</accession>
<dbReference type="EMBL" id="JAFLNL010000001">
    <property type="protein sequence ID" value="MBO0352440.1"/>
    <property type="molecule type" value="Genomic_DNA"/>
</dbReference>
<dbReference type="RefSeq" id="WP_207030666.1">
    <property type="nucleotide sequence ID" value="NZ_CP159476.1"/>
</dbReference>
<organism evidence="1 2">
    <name type="scientific">Flagellimonas aurea</name>
    <dbReference type="NCBI Taxonomy" id="2915619"/>
    <lineage>
        <taxon>Bacteria</taxon>
        <taxon>Pseudomonadati</taxon>
        <taxon>Bacteroidota</taxon>
        <taxon>Flavobacteriia</taxon>
        <taxon>Flavobacteriales</taxon>
        <taxon>Flavobacteriaceae</taxon>
        <taxon>Flagellimonas</taxon>
    </lineage>
</organism>
<evidence type="ECO:0000313" key="1">
    <source>
        <dbReference type="EMBL" id="MBO0352440.1"/>
    </source>
</evidence>
<keyword evidence="2" id="KW-1185">Reference proteome</keyword>
<gene>
    <name evidence="1" type="ORF">J0656_00315</name>
</gene>
<proteinExistence type="predicted"/>
<dbReference type="Proteomes" id="UP000664044">
    <property type="component" value="Unassembled WGS sequence"/>
</dbReference>
<sequence>MQTIKGITLICTVLFLCLSCNSKSEKKAGSSENSDILEIGDTDINNLSKASTAICLWPKVGLRDKPGRKNTKYLTTIYFGENVTFLDEHKKAEDDKEYLKVQLSDGSEGWVYEHLFALGGELAIIEKETELYKRPDIMTFEGKKLEPMDMVVIFKSEEQEDWHEVTSMKREKKGWIQGDIDAIQNEIDVKLGILYWRAMEESPEKKFELLENILANPNFKKSRLIENVNEALYDNDGKGEAFYIKELDSFEKPFFQQTGHKN</sequence>
<protein>
    <submittedName>
        <fullName evidence="1">SH3 domain-containing protein</fullName>
    </submittedName>
</protein>
<name>A0ABS3FZ79_9FLAO</name>
<dbReference type="Gene3D" id="2.30.30.40">
    <property type="entry name" value="SH3 Domains"/>
    <property type="match status" value="1"/>
</dbReference>
<reference evidence="1 2" key="1">
    <citation type="submission" date="2021-03" db="EMBL/GenBank/DDBJ databases">
        <title>Muricauda lutimaris sp. nov. and Muricauda ruestringensis sp. nov, two marine members of the Flavobacteriaceae isolated from deep sea sediments of Western Pacific.</title>
        <authorList>
            <person name="Zhao S."/>
            <person name="Liu R."/>
        </authorList>
    </citation>
    <scope>NUCLEOTIDE SEQUENCE [LARGE SCALE GENOMIC DNA]</scope>
    <source>
        <strain evidence="1 2">BC31-1-A7</strain>
    </source>
</reference>
<evidence type="ECO:0000313" key="2">
    <source>
        <dbReference type="Proteomes" id="UP000664044"/>
    </source>
</evidence>
<comment type="caution">
    <text evidence="1">The sequence shown here is derived from an EMBL/GenBank/DDBJ whole genome shotgun (WGS) entry which is preliminary data.</text>
</comment>